<dbReference type="EMBL" id="NHYD01002067">
    <property type="protein sequence ID" value="PPQ88502.1"/>
    <property type="molecule type" value="Genomic_DNA"/>
</dbReference>
<proteinExistence type="predicted"/>
<dbReference type="OrthoDB" id="10666740at2759"/>
<keyword evidence="2" id="KW-1185">Reference proteome</keyword>
<dbReference type="STRING" id="93625.A0A409XCK2"/>
<gene>
    <name evidence="1" type="ORF">CVT25_013173</name>
</gene>
<dbReference type="InParanoid" id="A0A409XCK2"/>
<comment type="caution">
    <text evidence="1">The sequence shown here is derived from an EMBL/GenBank/DDBJ whole genome shotgun (WGS) entry which is preliminary data.</text>
</comment>
<dbReference type="AlphaFoldDB" id="A0A409XCK2"/>
<sequence>MRALASALNVRFMYTNQIEGLMVSFTFRFQISEIHTEIQVMILGKTQQNNTVIRQEDETDSAKDTLQLAGGLLADFQKSTSLNTVISLVQYSLARLSSSPTTRLAALTILVDGLYARLSTIPIIWMPVI</sequence>
<dbReference type="Proteomes" id="UP000283269">
    <property type="component" value="Unassembled WGS sequence"/>
</dbReference>
<evidence type="ECO:0000313" key="2">
    <source>
        <dbReference type="Proteomes" id="UP000283269"/>
    </source>
</evidence>
<evidence type="ECO:0000313" key="1">
    <source>
        <dbReference type="EMBL" id="PPQ88502.1"/>
    </source>
</evidence>
<accession>A0A409XCK2</accession>
<reference evidence="1 2" key="1">
    <citation type="journal article" date="2018" name="Evol. Lett.">
        <title>Horizontal gene cluster transfer increased hallucinogenic mushroom diversity.</title>
        <authorList>
            <person name="Reynolds H.T."/>
            <person name="Vijayakumar V."/>
            <person name="Gluck-Thaler E."/>
            <person name="Korotkin H.B."/>
            <person name="Matheny P.B."/>
            <person name="Slot J.C."/>
        </authorList>
    </citation>
    <scope>NUCLEOTIDE SEQUENCE [LARGE SCALE GENOMIC DNA]</scope>
    <source>
        <strain evidence="1 2">2631</strain>
    </source>
</reference>
<name>A0A409XCK2_PSICY</name>
<organism evidence="1 2">
    <name type="scientific">Psilocybe cyanescens</name>
    <dbReference type="NCBI Taxonomy" id="93625"/>
    <lineage>
        <taxon>Eukaryota</taxon>
        <taxon>Fungi</taxon>
        <taxon>Dikarya</taxon>
        <taxon>Basidiomycota</taxon>
        <taxon>Agaricomycotina</taxon>
        <taxon>Agaricomycetes</taxon>
        <taxon>Agaricomycetidae</taxon>
        <taxon>Agaricales</taxon>
        <taxon>Agaricineae</taxon>
        <taxon>Strophariaceae</taxon>
        <taxon>Psilocybe</taxon>
    </lineage>
</organism>
<protein>
    <submittedName>
        <fullName evidence="1">Uncharacterized protein</fullName>
    </submittedName>
</protein>